<gene>
    <name evidence="1" type="ORF">Pint_04393</name>
</gene>
<protein>
    <submittedName>
        <fullName evidence="1">Uncharacterized protein</fullName>
    </submittedName>
</protein>
<dbReference type="Proteomes" id="UP001163603">
    <property type="component" value="Chromosome 3"/>
</dbReference>
<name>A0ACC0Z2L3_9ROSI</name>
<evidence type="ECO:0000313" key="1">
    <source>
        <dbReference type="EMBL" id="KAJ0045511.1"/>
    </source>
</evidence>
<organism evidence="1 2">
    <name type="scientific">Pistacia integerrima</name>
    <dbReference type="NCBI Taxonomy" id="434235"/>
    <lineage>
        <taxon>Eukaryota</taxon>
        <taxon>Viridiplantae</taxon>
        <taxon>Streptophyta</taxon>
        <taxon>Embryophyta</taxon>
        <taxon>Tracheophyta</taxon>
        <taxon>Spermatophyta</taxon>
        <taxon>Magnoliopsida</taxon>
        <taxon>eudicotyledons</taxon>
        <taxon>Gunneridae</taxon>
        <taxon>Pentapetalae</taxon>
        <taxon>rosids</taxon>
        <taxon>malvids</taxon>
        <taxon>Sapindales</taxon>
        <taxon>Anacardiaceae</taxon>
        <taxon>Pistacia</taxon>
    </lineage>
</organism>
<accession>A0ACC0Z2L3</accession>
<evidence type="ECO:0000313" key="2">
    <source>
        <dbReference type="Proteomes" id="UP001163603"/>
    </source>
</evidence>
<dbReference type="EMBL" id="CM047738">
    <property type="protein sequence ID" value="KAJ0045511.1"/>
    <property type="molecule type" value="Genomic_DNA"/>
</dbReference>
<proteinExistence type="predicted"/>
<keyword evidence="2" id="KW-1185">Reference proteome</keyword>
<comment type="caution">
    <text evidence="1">The sequence shown here is derived from an EMBL/GenBank/DDBJ whole genome shotgun (WGS) entry which is preliminary data.</text>
</comment>
<reference evidence="2" key="1">
    <citation type="journal article" date="2023" name="G3 (Bethesda)">
        <title>Genome assembly and association tests identify interacting loci associated with vigor, precocity, and sex in interspecific pistachio rootstocks.</title>
        <authorList>
            <person name="Palmer W."/>
            <person name="Jacygrad E."/>
            <person name="Sagayaradj S."/>
            <person name="Cavanaugh K."/>
            <person name="Han R."/>
            <person name="Bertier L."/>
            <person name="Beede B."/>
            <person name="Kafkas S."/>
            <person name="Golino D."/>
            <person name="Preece J."/>
            <person name="Michelmore R."/>
        </authorList>
    </citation>
    <scope>NUCLEOTIDE SEQUENCE [LARGE SCALE GENOMIC DNA]</scope>
</reference>
<sequence length="428" mass="48105">MKSLPFSYCFISFIFFASINLLLAADNITPDVSIQDGETLISSAQRFELGFFSPGNSKNRYLGIWYKKSPETVVWVANRNNPILDSNGVLSISENGNLVLLSNTKSIVWSSNISVNVENPVAQLLDTGNFVLMDNFSRNSSENYLWQSFDYPSDIQLPGMKLGWNLKTGLERYLTSWKSADDPSSGDFTFRFDINYFLPELVIYRGSMKMARSGPWNGVFFGGVPSSPSLIFQLVMVHNQDEYSYWYESFNNPVVMLAKLNQSGMKQWQIWNERSHKWDLVYSAPEDECRHYGHCGANTVCCVKKTPICECLKGFKPNSQYNQTSSKGCVRSSSLDWEGGDRFTKVEGIKLPDLIDVSLNESMSLKECQAKCFSNCSCTAYTNSNATGGGSGCLMWFGDLIDIRTVAENRGTQDIYLRVLASELGYSC</sequence>